<keyword evidence="3" id="KW-1185">Reference proteome</keyword>
<dbReference type="AlphaFoldDB" id="A0A4R2T3B9"/>
<evidence type="ECO:0000259" key="1">
    <source>
        <dbReference type="Pfam" id="PF08346"/>
    </source>
</evidence>
<protein>
    <submittedName>
        <fullName evidence="2">Phage anti-repressor protein</fullName>
    </submittedName>
</protein>
<dbReference type="EMBL" id="SLYB01000009">
    <property type="protein sequence ID" value="TCP95334.1"/>
    <property type="molecule type" value="Genomic_DNA"/>
</dbReference>
<proteinExistence type="predicted"/>
<evidence type="ECO:0000313" key="2">
    <source>
        <dbReference type="EMBL" id="TCP95334.1"/>
    </source>
</evidence>
<name>A0A4R2T3B9_9PAST</name>
<evidence type="ECO:0000313" key="3">
    <source>
        <dbReference type="Proteomes" id="UP000295763"/>
    </source>
</evidence>
<accession>A0A4R2T3B9</accession>
<dbReference type="Proteomes" id="UP000295763">
    <property type="component" value="Unassembled WGS sequence"/>
</dbReference>
<organism evidence="2 3">
    <name type="scientific">Cricetibacter osteomyelitidis</name>
    <dbReference type="NCBI Taxonomy" id="1521931"/>
    <lineage>
        <taxon>Bacteria</taxon>
        <taxon>Pseudomonadati</taxon>
        <taxon>Pseudomonadota</taxon>
        <taxon>Gammaproteobacteria</taxon>
        <taxon>Pasteurellales</taxon>
        <taxon>Pasteurellaceae</taxon>
        <taxon>Cricetibacter</taxon>
    </lineage>
</organism>
<reference evidence="2 3" key="1">
    <citation type="submission" date="2019-03" db="EMBL/GenBank/DDBJ databases">
        <title>Genomic Encyclopedia of Type Strains, Phase IV (KMG-IV): sequencing the most valuable type-strain genomes for metagenomic binning, comparative biology and taxonomic classification.</title>
        <authorList>
            <person name="Goeker M."/>
        </authorList>
    </citation>
    <scope>NUCLEOTIDE SEQUENCE [LARGE SCALE GENOMIC DNA]</scope>
    <source>
        <strain evidence="2 3">DSM 28404</strain>
    </source>
</reference>
<dbReference type="RefSeq" id="WP_131976296.1">
    <property type="nucleotide sequence ID" value="NZ_SLYB01000009.1"/>
</dbReference>
<dbReference type="InterPro" id="IPR013557">
    <property type="entry name" value="AntA/B_antirep"/>
</dbReference>
<comment type="caution">
    <text evidence="2">The sequence shown here is derived from an EMBL/GenBank/DDBJ whole genome shotgun (WGS) entry which is preliminary data.</text>
</comment>
<sequence length="267" mass="30728">MNTNITETTSSTGGLFPLVGGVNNLLPVQEKHLNGVKSYHINARDLHHFLESKRDFSNWIKDRIEKYGFKVKADYYIVQTLSSTKLATSNVQQSAKARKQKQIDYIITLSMAKELAMVERNEQGKLARQYFIKCENRLAEIAPKETALLRYEWAELRQSSKTPFKAMNNALERMRHRQGKQTKAHHYTNEANLINSLVLGMSAKQWRTAHQIAPQTDLRQTLTAEQLAMTEYLERANEILLDSDISDYGERRAKLTAMLNNRFLTAH</sequence>
<dbReference type="Pfam" id="PF08346">
    <property type="entry name" value="AntA"/>
    <property type="match status" value="1"/>
</dbReference>
<gene>
    <name evidence="2" type="ORF">EDC44_10926</name>
</gene>
<dbReference type="OrthoDB" id="79831at2"/>
<feature type="domain" description="AntA/AntB antirepressor" evidence="1">
    <location>
        <begin position="41"/>
        <end position="121"/>
    </location>
</feature>